<dbReference type="RefSeq" id="WP_344244193.1">
    <property type="nucleotide sequence ID" value="NZ_BAAAHH010000029.1"/>
</dbReference>
<accession>A0ABP4C940</accession>
<proteinExistence type="predicted"/>
<sequence length="314" mass="34759">MVALDLASAAEAEFGEIEAAGSISDRLSAAGPAVQGRLVKAGLPVEEAPLRVMDEFPPPFHQFGWSAFAPDREDEENFGVEPGVYFLRSRLRPFYSELLFAHEVIHTVTGKRDPEVFAMGLEEGLAEAVGSCFGALAVLEPATIRNILLHGRHGVDRPKLWSVYLDHTRQAYLLYREFGLTGLIELIKQGRAAIHRAEELVVQGRYRELDLPRGNWDPDTGALLDFLCCGYLSSHVFSPVECLLVFHAEPGRSLDEVCERANVAPEIGRPALESLGAQSALFVRDGERIGYSNVARYRALEENGPVKVMRYRLP</sequence>
<evidence type="ECO:0000313" key="1">
    <source>
        <dbReference type="EMBL" id="GAA0963085.1"/>
    </source>
</evidence>
<dbReference type="EMBL" id="BAAAHH010000029">
    <property type="protein sequence ID" value="GAA0963085.1"/>
    <property type="molecule type" value="Genomic_DNA"/>
</dbReference>
<comment type="caution">
    <text evidence="1">The sequence shown here is derived from an EMBL/GenBank/DDBJ whole genome shotgun (WGS) entry which is preliminary data.</text>
</comment>
<keyword evidence="2" id="KW-1185">Reference proteome</keyword>
<evidence type="ECO:0000313" key="2">
    <source>
        <dbReference type="Proteomes" id="UP001500665"/>
    </source>
</evidence>
<reference evidence="2" key="1">
    <citation type="journal article" date="2019" name="Int. J. Syst. Evol. Microbiol.">
        <title>The Global Catalogue of Microorganisms (GCM) 10K type strain sequencing project: providing services to taxonomists for standard genome sequencing and annotation.</title>
        <authorList>
            <consortium name="The Broad Institute Genomics Platform"/>
            <consortium name="The Broad Institute Genome Sequencing Center for Infectious Disease"/>
            <person name="Wu L."/>
            <person name="Ma J."/>
        </authorList>
    </citation>
    <scope>NUCLEOTIDE SEQUENCE [LARGE SCALE GENOMIC DNA]</scope>
    <source>
        <strain evidence="2">JCM 10696</strain>
    </source>
</reference>
<name>A0ABP4C940_9ACTN</name>
<gene>
    <name evidence="1" type="ORF">GCM10009550_58100</name>
</gene>
<protein>
    <submittedName>
        <fullName evidence="1">Uncharacterized protein</fullName>
    </submittedName>
</protein>
<dbReference type="Proteomes" id="UP001500665">
    <property type="component" value="Unassembled WGS sequence"/>
</dbReference>
<organism evidence="1 2">
    <name type="scientific">Actinocorallia libanotica</name>
    <dbReference type="NCBI Taxonomy" id="46162"/>
    <lineage>
        <taxon>Bacteria</taxon>
        <taxon>Bacillati</taxon>
        <taxon>Actinomycetota</taxon>
        <taxon>Actinomycetes</taxon>
        <taxon>Streptosporangiales</taxon>
        <taxon>Thermomonosporaceae</taxon>
        <taxon>Actinocorallia</taxon>
    </lineage>
</organism>